<evidence type="ECO:0000256" key="2">
    <source>
        <dbReference type="ARBA" id="ARBA00022723"/>
    </source>
</evidence>
<sequence>MKHALVLATRNRGKVEELRHLLADLPLEIHALPDVLPNALPVVEDGRTFAENAIKKARAAASGAMMLALADDSGLEVDALDGRPGVYSARFAHERATDSENNAALLDELEALGDPVSAAQNPTYGARFRCALALIDPFGKDAEPIVVEGVCEGRITSIPRGSGGFGYDPLFVLAGVEKTMAELSEAEKNEVSHRARAFAALRPVLSELLFARERQIRKICD</sequence>
<feature type="binding site" evidence="7">
    <location>
        <position position="72"/>
    </location>
    <ligand>
        <name>Mg(2+)</name>
        <dbReference type="ChEBI" id="CHEBI:18420"/>
    </ligand>
</feature>
<evidence type="ECO:0000256" key="6">
    <source>
        <dbReference type="ARBA" id="ARBA00023080"/>
    </source>
</evidence>
<dbReference type="HAMAP" id="MF_01405">
    <property type="entry name" value="Non_canon_purine_NTPase"/>
    <property type="match status" value="1"/>
</dbReference>
<dbReference type="RefSeq" id="WP_394825096.1">
    <property type="nucleotide sequence ID" value="NZ_CP089984.1"/>
</dbReference>
<keyword evidence="6 7" id="KW-0546">Nucleotide metabolism</keyword>
<organism evidence="9 10">
    <name type="scientific">Pendulispora albinea</name>
    <dbReference type="NCBI Taxonomy" id="2741071"/>
    <lineage>
        <taxon>Bacteria</taxon>
        <taxon>Pseudomonadati</taxon>
        <taxon>Myxococcota</taxon>
        <taxon>Myxococcia</taxon>
        <taxon>Myxococcales</taxon>
        <taxon>Sorangiineae</taxon>
        <taxon>Pendulisporaceae</taxon>
        <taxon>Pendulispora</taxon>
    </lineage>
</organism>
<dbReference type="SUPFAM" id="SSF52972">
    <property type="entry name" value="ITPase-like"/>
    <property type="match status" value="1"/>
</dbReference>
<keyword evidence="10" id="KW-1185">Reference proteome</keyword>
<evidence type="ECO:0000256" key="8">
    <source>
        <dbReference type="RuleBase" id="RU003781"/>
    </source>
</evidence>
<proteinExistence type="inferred from homology"/>
<dbReference type="NCBIfam" id="TIGR00042">
    <property type="entry name" value="RdgB/HAM1 family non-canonical purine NTP pyrophosphatase"/>
    <property type="match status" value="1"/>
</dbReference>
<feature type="binding site" evidence="7">
    <location>
        <position position="188"/>
    </location>
    <ligand>
        <name>substrate</name>
    </ligand>
</feature>
<feature type="active site" description="Proton acceptor" evidence="7">
    <location>
        <position position="72"/>
    </location>
</feature>
<comment type="caution">
    <text evidence="7">Lacks conserved residue(s) required for the propagation of feature annotation.</text>
</comment>
<evidence type="ECO:0000256" key="3">
    <source>
        <dbReference type="ARBA" id="ARBA00022741"/>
    </source>
</evidence>
<keyword evidence="3 7" id="KW-0547">Nucleotide-binding</keyword>
<feature type="binding site" evidence="7">
    <location>
        <position position="73"/>
    </location>
    <ligand>
        <name>substrate</name>
    </ligand>
</feature>
<feature type="binding site" evidence="7">
    <location>
        <begin position="165"/>
        <end position="168"/>
    </location>
    <ligand>
        <name>substrate</name>
    </ligand>
</feature>
<evidence type="ECO:0000313" key="9">
    <source>
        <dbReference type="EMBL" id="WXB15467.1"/>
    </source>
</evidence>
<comment type="catalytic activity">
    <reaction evidence="7">
        <text>XTP + H2O = XMP + diphosphate + H(+)</text>
        <dbReference type="Rhea" id="RHEA:28610"/>
        <dbReference type="ChEBI" id="CHEBI:15377"/>
        <dbReference type="ChEBI" id="CHEBI:15378"/>
        <dbReference type="ChEBI" id="CHEBI:33019"/>
        <dbReference type="ChEBI" id="CHEBI:57464"/>
        <dbReference type="ChEBI" id="CHEBI:61314"/>
        <dbReference type="EC" id="3.6.1.66"/>
    </reaction>
</comment>
<dbReference type="Proteomes" id="UP001370348">
    <property type="component" value="Chromosome"/>
</dbReference>
<dbReference type="Pfam" id="PF01725">
    <property type="entry name" value="Ham1p_like"/>
    <property type="match status" value="1"/>
</dbReference>
<dbReference type="EC" id="3.6.1.66" evidence="7"/>
<accession>A0ABZ2LXK8</accession>
<keyword evidence="2 7" id="KW-0479">Metal-binding</keyword>
<dbReference type="EMBL" id="CP089984">
    <property type="protein sequence ID" value="WXB15467.1"/>
    <property type="molecule type" value="Genomic_DNA"/>
</dbReference>
<dbReference type="Gene3D" id="3.90.950.10">
    <property type="match status" value="1"/>
</dbReference>
<protein>
    <recommendedName>
        <fullName evidence="7">dITP/XTP pyrophosphatase</fullName>
        <ecNumber evidence="7">3.6.1.66</ecNumber>
    </recommendedName>
    <alternativeName>
        <fullName evidence="7">Non-canonical purine NTP pyrophosphatase</fullName>
    </alternativeName>
    <alternativeName>
        <fullName evidence="7">Non-standard purine NTP pyrophosphatase</fullName>
    </alternativeName>
    <alternativeName>
        <fullName evidence="7">Nucleoside-triphosphate diphosphatase</fullName>
    </alternativeName>
    <alternativeName>
        <fullName evidence="7">Nucleoside-triphosphate pyrophosphatase</fullName>
        <shortName evidence="7">NTPase</shortName>
    </alternativeName>
</protein>
<dbReference type="InterPro" id="IPR020922">
    <property type="entry name" value="dITP/XTP_pyrophosphatase"/>
</dbReference>
<feature type="binding site" evidence="7">
    <location>
        <begin position="193"/>
        <end position="194"/>
    </location>
    <ligand>
        <name>substrate</name>
    </ligand>
</feature>
<dbReference type="PANTHER" id="PTHR11067">
    <property type="entry name" value="INOSINE TRIPHOSPHATE PYROPHOSPHATASE/HAM1 PROTEIN"/>
    <property type="match status" value="1"/>
</dbReference>
<comment type="subunit">
    <text evidence="7">Homodimer.</text>
</comment>
<dbReference type="InterPro" id="IPR002637">
    <property type="entry name" value="RdgB/HAM1"/>
</dbReference>
<reference evidence="9 10" key="1">
    <citation type="submission" date="2021-12" db="EMBL/GenBank/DDBJ databases">
        <title>Discovery of the Pendulisporaceae a myxobacterial family with distinct sporulation behavior and unique specialized metabolism.</title>
        <authorList>
            <person name="Garcia R."/>
            <person name="Popoff A."/>
            <person name="Bader C.D."/>
            <person name="Loehr J."/>
            <person name="Walesch S."/>
            <person name="Walt C."/>
            <person name="Boldt J."/>
            <person name="Bunk B."/>
            <person name="Haeckl F.J.F.P.J."/>
            <person name="Gunesch A.P."/>
            <person name="Birkelbach J."/>
            <person name="Nuebel U."/>
            <person name="Pietschmann T."/>
            <person name="Bach T."/>
            <person name="Mueller R."/>
        </authorList>
    </citation>
    <scope>NUCLEOTIDE SEQUENCE [LARGE SCALE GENOMIC DNA]</scope>
    <source>
        <strain evidence="9 10">MSr11954</strain>
    </source>
</reference>
<feature type="binding site" evidence="7">
    <location>
        <begin position="9"/>
        <end position="14"/>
    </location>
    <ligand>
        <name>substrate</name>
    </ligand>
</feature>
<comment type="catalytic activity">
    <reaction evidence="7">
        <text>dITP + H2O = dIMP + diphosphate + H(+)</text>
        <dbReference type="Rhea" id="RHEA:28342"/>
        <dbReference type="ChEBI" id="CHEBI:15377"/>
        <dbReference type="ChEBI" id="CHEBI:15378"/>
        <dbReference type="ChEBI" id="CHEBI:33019"/>
        <dbReference type="ChEBI" id="CHEBI:61194"/>
        <dbReference type="ChEBI" id="CHEBI:61382"/>
        <dbReference type="EC" id="3.6.1.66"/>
    </reaction>
</comment>
<dbReference type="InterPro" id="IPR029001">
    <property type="entry name" value="ITPase-like_fam"/>
</dbReference>
<keyword evidence="5 7" id="KW-0460">Magnesium</keyword>
<evidence type="ECO:0000313" key="10">
    <source>
        <dbReference type="Proteomes" id="UP001370348"/>
    </source>
</evidence>
<evidence type="ECO:0000256" key="1">
    <source>
        <dbReference type="ARBA" id="ARBA00008023"/>
    </source>
</evidence>
<gene>
    <name evidence="9" type="primary">rdgB</name>
    <name evidence="9" type="ORF">LZC94_47560</name>
</gene>
<comment type="cofactor">
    <cofactor evidence="7">
        <name>Mg(2+)</name>
        <dbReference type="ChEBI" id="CHEBI:18420"/>
    </cofactor>
    <text evidence="7">Binds 1 Mg(2+) ion per subunit.</text>
</comment>
<keyword evidence="4 7" id="KW-0378">Hydrolase</keyword>
<evidence type="ECO:0000256" key="7">
    <source>
        <dbReference type="HAMAP-Rule" id="MF_01405"/>
    </source>
</evidence>
<comment type="similarity">
    <text evidence="1 7 8">Belongs to the HAM1 NTPase family.</text>
</comment>
<comment type="function">
    <text evidence="7">Pyrophosphatase that catalyzes the hydrolysis of nucleoside triphosphates to their monophosphate derivatives, with a high preference for the non-canonical purine nucleotides XTP (xanthosine triphosphate), dITP (deoxyinosine triphosphate) and ITP. Seems to function as a house-cleaning enzyme that removes non-canonical purine nucleotides from the nucleotide pool, thus preventing their incorporation into DNA/RNA and avoiding chromosomal lesions.</text>
</comment>
<comment type="catalytic activity">
    <reaction evidence="7">
        <text>ITP + H2O = IMP + diphosphate + H(+)</text>
        <dbReference type="Rhea" id="RHEA:29399"/>
        <dbReference type="ChEBI" id="CHEBI:15377"/>
        <dbReference type="ChEBI" id="CHEBI:15378"/>
        <dbReference type="ChEBI" id="CHEBI:33019"/>
        <dbReference type="ChEBI" id="CHEBI:58053"/>
        <dbReference type="ChEBI" id="CHEBI:61402"/>
        <dbReference type="EC" id="3.6.1.66"/>
    </reaction>
</comment>
<evidence type="ECO:0000256" key="4">
    <source>
        <dbReference type="ARBA" id="ARBA00022801"/>
    </source>
</evidence>
<name>A0ABZ2LXK8_9BACT</name>
<dbReference type="CDD" id="cd00515">
    <property type="entry name" value="HAM1"/>
    <property type="match status" value="1"/>
</dbReference>
<evidence type="ECO:0000256" key="5">
    <source>
        <dbReference type="ARBA" id="ARBA00022842"/>
    </source>
</evidence>
<dbReference type="PANTHER" id="PTHR11067:SF9">
    <property type="entry name" value="INOSINE TRIPHOSPHATE PYROPHOSPHATASE"/>
    <property type="match status" value="1"/>
</dbReference>